<feature type="compositionally biased region" description="Basic and acidic residues" evidence="16">
    <location>
        <begin position="501"/>
        <end position="512"/>
    </location>
</feature>
<dbReference type="GO" id="GO:0009897">
    <property type="term" value="C:external side of plasma membrane"/>
    <property type="evidence" value="ECO:0007669"/>
    <property type="project" value="TreeGrafter"/>
</dbReference>
<evidence type="ECO:0000256" key="8">
    <source>
        <dbReference type="ARBA" id="ARBA00023136"/>
    </source>
</evidence>
<organism evidence="20 21">
    <name type="scientific">Anhinga anhinga</name>
    <name type="common">Anhinga</name>
    <name type="synonym">Plotus anhinga</name>
    <dbReference type="NCBI Taxonomy" id="56067"/>
    <lineage>
        <taxon>Eukaryota</taxon>
        <taxon>Metazoa</taxon>
        <taxon>Chordata</taxon>
        <taxon>Craniata</taxon>
        <taxon>Vertebrata</taxon>
        <taxon>Euteleostomi</taxon>
        <taxon>Archelosauria</taxon>
        <taxon>Archosauria</taxon>
        <taxon>Dinosauria</taxon>
        <taxon>Saurischia</taxon>
        <taxon>Theropoda</taxon>
        <taxon>Coelurosauria</taxon>
        <taxon>Aves</taxon>
        <taxon>Neognathae</taxon>
        <taxon>Neoaves</taxon>
        <taxon>Aequornithes</taxon>
        <taxon>Suliformes</taxon>
        <taxon>Anhingidae</taxon>
        <taxon>Anhinga</taxon>
    </lineage>
</organism>
<evidence type="ECO:0000256" key="17">
    <source>
        <dbReference type="SAM" id="Phobius"/>
    </source>
</evidence>
<dbReference type="GO" id="GO:0019976">
    <property type="term" value="F:interleukin-2 binding"/>
    <property type="evidence" value="ECO:0007669"/>
    <property type="project" value="TreeGrafter"/>
</dbReference>
<evidence type="ECO:0000256" key="7">
    <source>
        <dbReference type="ARBA" id="ARBA00022989"/>
    </source>
</evidence>
<dbReference type="CDD" id="cd00063">
    <property type="entry name" value="FN3"/>
    <property type="match status" value="1"/>
</dbReference>
<keyword evidence="10" id="KW-0675">Receptor</keyword>
<dbReference type="GO" id="GO:0016064">
    <property type="term" value="P:immunoglobulin mediated immune response"/>
    <property type="evidence" value="ECO:0007669"/>
    <property type="project" value="TreeGrafter"/>
</dbReference>
<dbReference type="Proteomes" id="UP000657035">
    <property type="component" value="Unassembled WGS sequence"/>
</dbReference>
<keyword evidence="6 18" id="KW-0732">Signal</keyword>
<evidence type="ECO:0000256" key="10">
    <source>
        <dbReference type="ARBA" id="ARBA00023170"/>
    </source>
</evidence>
<comment type="subunit">
    <text evidence="12">Non-covalent dimer of an alpha and a beta subunit. IL2R exists in 3 different forms: a high affinity dimer, an intermediate affinity monomer (beta subunit), and a low affinity monomer (alpha subunit). The high and intermediate affinity forms also associate with a gamma subunit. Interacts with SHB upon interleukin stimulation.</text>
</comment>
<dbReference type="InterPro" id="IPR040951">
    <property type="entry name" value="IL2RB_N1"/>
</dbReference>
<dbReference type="SUPFAM" id="SSF49265">
    <property type="entry name" value="Fibronectin type III"/>
    <property type="match status" value="2"/>
</dbReference>
<dbReference type="InterPro" id="IPR036116">
    <property type="entry name" value="FN3_sf"/>
</dbReference>
<reference evidence="20" key="1">
    <citation type="submission" date="2019-09" db="EMBL/GenBank/DDBJ databases">
        <title>Bird 10,000 Genomes (B10K) Project - Family phase.</title>
        <authorList>
            <person name="Zhang G."/>
        </authorList>
    </citation>
    <scope>NUCLEOTIDE SEQUENCE</scope>
    <source>
        <strain evidence="20">B10K-CU-031-38</strain>
    </source>
</reference>
<keyword evidence="8 17" id="KW-0472">Membrane</keyword>
<feature type="transmembrane region" description="Helical" evidence="17">
    <location>
        <begin position="254"/>
        <end position="276"/>
    </location>
</feature>
<sequence>MKSSLLLLCHLWLFSVTPLLLASDSAQGASSLTCWYDSRAALFCDWTPSRDLVEAPCQLEILSMLGFNDRDLLLAEKSKKHCELPKAEHMTGLRRCIKNFSKNSDIQYFTAADNLTMSVHCQIGESMSIPVQIEGFRPLANIKLRPPGNLQLVSKTEKTYNLTWSLNVSSHYLNGEREYQVRYRTTSQSWEEAKNFTIVQDQMWAVFERLSPDLKYEAAVRARPSPSSVYKGVWSDWSETILWRTHADKTSRPVLPALIVSTCIFVIIGTAFLINLRTLKWFKKILKIHIPDPEKFFPPLVSVHGGDIQKWLSSPFSTSSYCVNSTAPEISMLEVMQKNDQESQFLLCKGTLTPDPPLETSGHSVSSCFTNQGYFFFHLPDSFEIEPCQVYFTYEPFNQEGSGSENGESYHALPSPDPCTLAEDMPVLSQNFLQCIKATWGFQNSSFVEETEGEAQQAMAISGAFQSSEGTSPTPALKQDENMLEKAALQPAGALCQLDTHFSDPPDLHDSDTIDVTEGSGKAGPPVDPCTPAAHATTSFSQPPPLRQTEDEDPCRTAFSSQVPNTGAYLSLKDLQSQYSHCSV</sequence>
<dbReference type="SMART" id="SM00060">
    <property type="entry name" value="FN3"/>
    <property type="match status" value="1"/>
</dbReference>
<dbReference type="GO" id="GO:0004896">
    <property type="term" value="F:cytokine receptor activity"/>
    <property type="evidence" value="ECO:0007669"/>
    <property type="project" value="InterPro"/>
</dbReference>
<comment type="caution">
    <text evidence="20">The sequence shown here is derived from an EMBL/GenBank/DDBJ whole genome shotgun (WGS) entry which is preliminary data.</text>
</comment>
<evidence type="ECO:0000256" key="3">
    <source>
        <dbReference type="ARBA" id="ARBA00016239"/>
    </source>
</evidence>
<feature type="domain" description="Fibronectin type-III" evidence="19">
    <location>
        <begin position="146"/>
        <end position="248"/>
    </location>
</feature>
<dbReference type="OrthoDB" id="9419853at2759"/>
<evidence type="ECO:0000256" key="1">
    <source>
        <dbReference type="ARBA" id="ARBA00004251"/>
    </source>
</evidence>
<evidence type="ECO:0000256" key="14">
    <source>
        <dbReference type="ARBA" id="ARBA00032935"/>
    </source>
</evidence>
<evidence type="ECO:0000256" key="15">
    <source>
        <dbReference type="ARBA" id="ARBA00045664"/>
    </source>
</evidence>
<proteinExistence type="inferred from homology"/>
<feature type="region of interest" description="Disordered" evidence="16">
    <location>
        <begin position="498"/>
        <end position="561"/>
    </location>
</feature>
<dbReference type="Pfam" id="PF18707">
    <property type="entry name" value="IL2RB_N1"/>
    <property type="match status" value="1"/>
</dbReference>
<feature type="chain" id="PRO_5032316149" description="Interleukin-2 receptor subunit beta" evidence="18">
    <location>
        <begin position="23"/>
        <end position="584"/>
    </location>
</feature>
<evidence type="ECO:0000313" key="20">
    <source>
        <dbReference type="EMBL" id="NXC69161.1"/>
    </source>
</evidence>
<dbReference type="EMBL" id="WBMU01000915">
    <property type="protein sequence ID" value="NXC69161.1"/>
    <property type="molecule type" value="Genomic_DNA"/>
</dbReference>
<dbReference type="InterPro" id="IPR003961">
    <property type="entry name" value="FN3_dom"/>
</dbReference>
<dbReference type="AlphaFoldDB" id="A0A851PUX8"/>
<dbReference type="InterPro" id="IPR003531">
    <property type="entry name" value="Hempt_rcpt_S_F1_CS"/>
</dbReference>
<feature type="signal peptide" evidence="18">
    <location>
        <begin position="1"/>
        <end position="22"/>
    </location>
</feature>
<gene>
    <name evidence="20" type="primary">Il2rb</name>
    <name evidence="20" type="ORF">ANHANH_R01460</name>
</gene>
<dbReference type="PROSITE" id="PS50853">
    <property type="entry name" value="FN3"/>
    <property type="match status" value="1"/>
</dbReference>
<dbReference type="PANTHER" id="PTHR23037">
    <property type="entry name" value="CYTOKINE RECEPTOR"/>
    <property type="match status" value="1"/>
</dbReference>
<evidence type="ECO:0000256" key="5">
    <source>
        <dbReference type="ARBA" id="ARBA00022692"/>
    </source>
</evidence>
<evidence type="ECO:0000256" key="13">
    <source>
        <dbReference type="ARBA" id="ARBA00031280"/>
    </source>
</evidence>
<feature type="non-terminal residue" evidence="20">
    <location>
        <position position="584"/>
    </location>
</feature>
<evidence type="ECO:0000256" key="9">
    <source>
        <dbReference type="ARBA" id="ARBA00023157"/>
    </source>
</evidence>
<keyword evidence="11" id="KW-0325">Glycoprotein</keyword>
<evidence type="ECO:0000256" key="12">
    <source>
        <dbReference type="ARBA" id="ARBA00026094"/>
    </source>
</evidence>
<evidence type="ECO:0000256" key="6">
    <source>
        <dbReference type="ARBA" id="ARBA00022729"/>
    </source>
</evidence>
<comment type="subcellular location">
    <subcellularLocation>
        <location evidence="1">Cell membrane</location>
        <topology evidence="1">Single-pass type I membrane protein</topology>
    </subcellularLocation>
</comment>
<protein>
    <recommendedName>
        <fullName evidence="3">Interleukin-2 receptor subunit beta</fullName>
    </recommendedName>
    <alternativeName>
        <fullName evidence="14">High affinity IL-2 receptor subunit beta</fullName>
    </alternativeName>
    <alternativeName>
        <fullName evidence="13">p70-75</fullName>
    </alternativeName>
</protein>
<evidence type="ECO:0000256" key="11">
    <source>
        <dbReference type="ARBA" id="ARBA00023180"/>
    </source>
</evidence>
<comment type="function">
    <text evidence="15">Receptor for interleukin-2. This beta subunit is involved in receptor mediated endocytosis and transduces the mitogenic signals of IL2. Probably in association with IL15RA, involved in the stimulation of neutrophil phagocytosis by IL15.</text>
</comment>
<dbReference type="InterPro" id="IPR013783">
    <property type="entry name" value="Ig-like_fold"/>
</dbReference>
<evidence type="ECO:0000256" key="18">
    <source>
        <dbReference type="SAM" id="SignalP"/>
    </source>
</evidence>
<evidence type="ECO:0000313" key="21">
    <source>
        <dbReference type="Proteomes" id="UP000657035"/>
    </source>
</evidence>
<keyword evidence="5 17" id="KW-0812">Transmembrane</keyword>
<keyword evidence="7 17" id="KW-1133">Transmembrane helix</keyword>
<accession>A0A851PUX8</accession>
<keyword evidence="9" id="KW-1015">Disulfide bond</keyword>
<evidence type="ECO:0000259" key="19">
    <source>
        <dbReference type="PROSITE" id="PS50853"/>
    </source>
</evidence>
<evidence type="ECO:0000256" key="16">
    <source>
        <dbReference type="SAM" id="MobiDB-lite"/>
    </source>
</evidence>
<dbReference type="PANTHER" id="PTHR23037:SF30">
    <property type="entry name" value="INTERLEUKIN-2 RECEPTOR SUBUNIT BETA"/>
    <property type="match status" value="1"/>
</dbReference>
<comment type="similarity">
    <text evidence="2">Belongs to the type I cytokine receptor family. Type 4 subfamily.</text>
</comment>
<evidence type="ECO:0000256" key="2">
    <source>
        <dbReference type="ARBA" id="ARBA00008280"/>
    </source>
</evidence>
<keyword evidence="21" id="KW-1185">Reference proteome</keyword>
<dbReference type="PROSITE" id="PS01355">
    <property type="entry name" value="HEMATOPO_REC_S_F1"/>
    <property type="match status" value="1"/>
</dbReference>
<feature type="non-terminal residue" evidence="20">
    <location>
        <position position="1"/>
    </location>
</feature>
<evidence type="ECO:0000256" key="4">
    <source>
        <dbReference type="ARBA" id="ARBA00022475"/>
    </source>
</evidence>
<dbReference type="Gene3D" id="2.60.40.10">
    <property type="entry name" value="Immunoglobulins"/>
    <property type="match status" value="2"/>
</dbReference>
<name>A0A851PUX8_ANHAN</name>
<keyword evidence="4" id="KW-1003">Cell membrane</keyword>